<sequence length="167" mass="19673">MNDFHSSSPLPCFDTYKYDQTLSTSHFNTYNYDQEDISSFYLSIHGQTNIGDDSSSSYSNACKQDFVNTLLLPYFRDYDLIQQLSTNNNMIESDADADAEPCDVYNGVYNYEQENEYDSENEDRMEFGTWELAESYLNEYAKQKGFTFRKRRRVMDSHDKNVTRKRT</sequence>
<dbReference type="Proteomes" id="UP000266673">
    <property type="component" value="Unassembled WGS sequence"/>
</dbReference>
<dbReference type="OrthoDB" id="2426174at2759"/>
<name>A0A397V5S1_9GLOM</name>
<comment type="caution">
    <text evidence="1">The sequence shown here is derived from an EMBL/GenBank/DDBJ whole genome shotgun (WGS) entry which is preliminary data.</text>
</comment>
<dbReference type="STRING" id="44941.A0A397V5S1"/>
<evidence type="ECO:0000313" key="2">
    <source>
        <dbReference type="Proteomes" id="UP000266673"/>
    </source>
</evidence>
<keyword evidence="2" id="KW-1185">Reference proteome</keyword>
<dbReference type="AlphaFoldDB" id="A0A397V5S1"/>
<protein>
    <recommendedName>
        <fullName evidence="3">FAR1 domain-containing protein</fullName>
    </recommendedName>
</protein>
<gene>
    <name evidence="1" type="ORF">C2G38_2186419</name>
</gene>
<dbReference type="EMBL" id="QKWP01000583">
    <property type="protein sequence ID" value="RIB17775.1"/>
    <property type="molecule type" value="Genomic_DNA"/>
</dbReference>
<evidence type="ECO:0008006" key="3">
    <source>
        <dbReference type="Google" id="ProtNLM"/>
    </source>
</evidence>
<organism evidence="1 2">
    <name type="scientific">Gigaspora rosea</name>
    <dbReference type="NCBI Taxonomy" id="44941"/>
    <lineage>
        <taxon>Eukaryota</taxon>
        <taxon>Fungi</taxon>
        <taxon>Fungi incertae sedis</taxon>
        <taxon>Mucoromycota</taxon>
        <taxon>Glomeromycotina</taxon>
        <taxon>Glomeromycetes</taxon>
        <taxon>Diversisporales</taxon>
        <taxon>Gigasporaceae</taxon>
        <taxon>Gigaspora</taxon>
    </lineage>
</organism>
<reference evidence="1 2" key="1">
    <citation type="submission" date="2018-06" db="EMBL/GenBank/DDBJ databases">
        <title>Comparative genomics reveals the genomic features of Rhizophagus irregularis, R. cerebriforme, R. diaphanum and Gigaspora rosea, and their symbiotic lifestyle signature.</title>
        <authorList>
            <person name="Morin E."/>
            <person name="San Clemente H."/>
            <person name="Chen E.C.H."/>
            <person name="De La Providencia I."/>
            <person name="Hainaut M."/>
            <person name="Kuo A."/>
            <person name="Kohler A."/>
            <person name="Murat C."/>
            <person name="Tang N."/>
            <person name="Roy S."/>
            <person name="Loubradou J."/>
            <person name="Henrissat B."/>
            <person name="Grigoriev I.V."/>
            <person name="Corradi N."/>
            <person name="Roux C."/>
            <person name="Martin F.M."/>
        </authorList>
    </citation>
    <scope>NUCLEOTIDE SEQUENCE [LARGE SCALE GENOMIC DNA]</scope>
    <source>
        <strain evidence="1 2">DAOM 194757</strain>
    </source>
</reference>
<accession>A0A397V5S1</accession>
<evidence type="ECO:0000313" key="1">
    <source>
        <dbReference type="EMBL" id="RIB17775.1"/>
    </source>
</evidence>
<proteinExistence type="predicted"/>